<keyword evidence="3" id="KW-0645">Protease</keyword>
<dbReference type="InterPro" id="IPR042467">
    <property type="entry name" value="Peptidase_C65_otubain_sub2"/>
</dbReference>
<feature type="region of interest" description="Disordered" evidence="7">
    <location>
        <begin position="1"/>
        <end position="73"/>
    </location>
</feature>
<evidence type="ECO:0000313" key="10">
    <source>
        <dbReference type="Proteomes" id="UP001162131"/>
    </source>
</evidence>
<dbReference type="InterPro" id="IPR003323">
    <property type="entry name" value="OTU_dom"/>
</dbReference>
<dbReference type="PANTHER" id="PTHR12931:SF15">
    <property type="entry name" value="UBIQUITIN THIOESTERASE OTUBAIN-LIKE"/>
    <property type="match status" value="1"/>
</dbReference>
<evidence type="ECO:0000256" key="7">
    <source>
        <dbReference type="SAM" id="MobiDB-lite"/>
    </source>
</evidence>
<name>A0AAU9INQ9_9CILI</name>
<dbReference type="PROSITE" id="PS50802">
    <property type="entry name" value="OTU"/>
    <property type="match status" value="1"/>
</dbReference>
<feature type="domain" description="OTU" evidence="8">
    <location>
        <begin position="154"/>
        <end position="350"/>
    </location>
</feature>
<reference evidence="9" key="1">
    <citation type="submission" date="2021-09" db="EMBL/GenBank/DDBJ databases">
        <authorList>
            <consortium name="AG Swart"/>
            <person name="Singh M."/>
            <person name="Singh A."/>
            <person name="Seah K."/>
            <person name="Emmerich C."/>
        </authorList>
    </citation>
    <scope>NUCLEOTIDE SEQUENCE</scope>
    <source>
        <strain evidence="9">ATCC30299</strain>
    </source>
</reference>
<organism evidence="9 10">
    <name type="scientific">Blepharisma stoltei</name>
    <dbReference type="NCBI Taxonomy" id="1481888"/>
    <lineage>
        <taxon>Eukaryota</taxon>
        <taxon>Sar</taxon>
        <taxon>Alveolata</taxon>
        <taxon>Ciliophora</taxon>
        <taxon>Postciliodesmatophora</taxon>
        <taxon>Heterotrichea</taxon>
        <taxon>Heterotrichida</taxon>
        <taxon>Blepharismidae</taxon>
        <taxon>Blepharisma</taxon>
    </lineage>
</organism>
<dbReference type="AlphaFoldDB" id="A0AAU9INQ9"/>
<dbReference type="GO" id="GO:0071108">
    <property type="term" value="P:protein K48-linked deubiquitination"/>
    <property type="evidence" value="ECO:0007669"/>
    <property type="project" value="TreeGrafter"/>
</dbReference>
<dbReference type="GO" id="GO:0043130">
    <property type="term" value="F:ubiquitin binding"/>
    <property type="evidence" value="ECO:0007669"/>
    <property type="project" value="TreeGrafter"/>
</dbReference>
<gene>
    <name evidence="9" type="ORF">BSTOLATCC_MIC15525</name>
</gene>
<comment type="catalytic activity">
    <reaction evidence="1">
        <text>Thiol-dependent hydrolysis of ester, thioester, amide, peptide and isopeptide bonds formed by the C-terminal Gly of ubiquitin (a 76-residue protein attached to proteins as an intracellular targeting signal).</text>
        <dbReference type="EC" id="3.4.19.12"/>
    </reaction>
</comment>
<dbReference type="GO" id="GO:0006508">
    <property type="term" value="P:proteolysis"/>
    <property type="evidence" value="ECO:0007669"/>
    <property type="project" value="UniProtKB-KW"/>
</dbReference>
<dbReference type="Proteomes" id="UP001162131">
    <property type="component" value="Unassembled WGS sequence"/>
</dbReference>
<dbReference type="SUPFAM" id="SSF54001">
    <property type="entry name" value="Cysteine proteinases"/>
    <property type="match status" value="1"/>
</dbReference>
<dbReference type="InterPro" id="IPR042468">
    <property type="entry name" value="Peptidase_C65_otubain_sub1"/>
</dbReference>
<evidence type="ECO:0000256" key="4">
    <source>
        <dbReference type="ARBA" id="ARBA00022786"/>
    </source>
</evidence>
<evidence type="ECO:0000256" key="1">
    <source>
        <dbReference type="ARBA" id="ARBA00000707"/>
    </source>
</evidence>
<evidence type="ECO:0000256" key="5">
    <source>
        <dbReference type="ARBA" id="ARBA00022801"/>
    </source>
</evidence>
<evidence type="ECO:0000256" key="3">
    <source>
        <dbReference type="ARBA" id="ARBA00022670"/>
    </source>
</evidence>
<evidence type="ECO:0000313" key="9">
    <source>
        <dbReference type="EMBL" id="CAG9316082.1"/>
    </source>
</evidence>
<dbReference type="EC" id="3.4.19.12" evidence="2"/>
<accession>A0AAU9INQ9</accession>
<evidence type="ECO:0000256" key="6">
    <source>
        <dbReference type="ARBA" id="ARBA00022807"/>
    </source>
</evidence>
<keyword evidence="10" id="KW-1185">Reference proteome</keyword>
<protein>
    <recommendedName>
        <fullName evidence="2">ubiquitinyl hydrolase 1</fullName>
        <ecNumber evidence="2">3.4.19.12</ecNumber>
    </recommendedName>
</protein>
<dbReference type="Gene3D" id="1.20.1300.20">
    <property type="entry name" value="Peptidase C65 Otubain, subdomain 2"/>
    <property type="match status" value="1"/>
</dbReference>
<keyword evidence="6" id="KW-0788">Thiol protease</keyword>
<feature type="compositionally biased region" description="Polar residues" evidence="7">
    <location>
        <begin position="37"/>
        <end position="57"/>
    </location>
</feature>
<dbReference type="InterPro" id="IPR038765">
    <property type="entry name" value="Papain-like_cys_pep_sf"/>
</dbReference>
<sequence length="387" mass="45387">MSVSCTLSNPKRSGNNRGRSTSKVSMEIMHAKKRSLTRSSNIKKQLKTQNKEISQSEVKIKDQKKSRAKAHAGDTAIDEPNDEVFKTLKNSEKSENPNIKFWIKIDPCDFSLNFLELPETVNPYWLLIEDMKKILSFSEIFVRNVNALIEYNFVGWKKCLGDGNCYYRAVMHCYLWNIFNVSTNLQCSTSLLNFIEQINFLPKGFEEKKAKFMVIINYLRRIKARNPIQAFVEFNKFTQDEEFDNLAFCIGRLIAAKALWEKQNDPLFQPFLYNDINIFIEKILTIGEWAEDLDLLALPIGLNIQVKIYGFFNDALSVTLYPEEYKSDENGIPPISIVRRGGHYDILYSKEECDRDRYDFETHTYHFEIEKNNFLQKYWKTQKRDKL</sequence>
<dbReference type="PANTHER" id="PTHR12931">
    <property type="entry name" value="UBIQUITIN THIOLESTERASE PROTEIN OTUB"/>
    <property type="match status" value="1"/>
</dbReference>
<dbReference type="GO" id="GO:0005634">
    <property type="term" value="C:nucleus"/>
    <property type="evidence" value="ECO:0007669"/>
    <property type="project" value="TreeGrafter"/>
</dbReference>
<dbReference type="CDD" id="cd22749">
    <property type="entry name" value="Otubain_C65"/>
    <property type="match status" value="1"/>
</dbReference>
<comment type="caution">
    <text evidence="9">The sequence shown here is derived from an EMBL/GenBank/DDBJ whole genome shotgun (WGS) entry which is preliminary data.</text>
</comment>
<dbReference type="Pfam" id="PF10275">
    <property type="entry name" value="Peptidase_C65"/>
    <property type="match status" value="1"/>
</dbReference>
<proteinExistence type="predicted"/>
<dbReference type="Gene3D" id="3.30.200.60">
    <property type="entry name" value="Peptidase C65 Otubain, subdomain 1"/>
    <property type="match status" value="1"/>
</dbReference>
<dbReference type="GO" id="GO:0004843">
    <property type="term" value="F:cysteine-type deubiquitinase activity"/>
    <property type="evidence" value="ECO:0007669"/>
    <property type="project" value="UniProtKB-EC"/>
</dbReference>
<feature type="compositionally biased region" description="Polar residues" evidence="7">
    <location>
        <begin position="1"/>
        <end position="24"/>
    </location>
</feature>
<dbReference type="InterPro" id="IPR019400">
    <property type="entry name" value="Peptidase_C65_otubain"/>
</dbReference>
<keyword evidence="4" id="KW-0833">Ubl conjugation pathway</keyword>
<dbReference type="EMBL" id="CAJZBQ010000015">
    <property type="protein sequence ID" value="CAG9316082.1"/>
    <property type="molecule type" value="Genomic_DNA"/>
</dbReference>
<keyword evidence="5" id="KW-0378">Hydrolase</keyword>
<evidence type="ECO:0000256" key="2">
    <source>
        <dbReference type="ARBA" id="ARBA00012759"/>
    </source>
</evidence>
<evidence type="ECO:0000259" key="8">
    <source>
        <dbReference type="PROSITE" id="PS50802"/>
    </source>
</evidence>